<keyword evidence="2" id="KW-1185">Reference proteome</keyword>
<dbReference type="EMBL" id="CAUYUJ010009413">
    <property type="protein sequence ID" value="CAK0826713.1"/>
    <property type="molecule type" value="Genomic_DNA"/>
</dbReference>
<comment type="caution">
    <text evidence="1">The sequence shown here is derived from an EMBL/GenBank/DDBJ whole genome shotgun (WGS) entry which is preliminary data.</text>
</comment>
<accession>A0ABN9S4K4</accession>
<evidence type="ECO:0000313" key="2">
    <source>
        <dbReference type="Proteomes" id="UP001189429"/>
    </source>
</evidence>
<evidence type="ECO:0000313" key="1">
    <source>
        <dbReference type="EMBL" id="CAK0826713.1"/>
    </source>
</evidence>
<reference evidence="1" key="1">
    <citation type="submission" date="2023-10" db="EMBL/GenBank/DDBJ databases">
        <authorList>
            <person name="Chen Y."/>
            <person name="Shah S."/>
            <person name="Dougan E. K."/>
            <person name="Thang M."/>
            <person name="Chan C."/>
        </authorList>
    </citation>
    <scope>NUCLEOTIDE SEQUENCE [LARGE SCALE GENOMIC DNA]</scope>
</reference>
<feature type="non-terminal residue" evidence="1">
    <location>
        <position position="1"/>
    </location>
</feature>
<proteinExistence type="predicted"/>
<dbReference type="Proteomes" id="UP001189429">
    <property type="component" value="Unassembled WGS sequence"/>
</dbReference>
<gene>
    <name evidence="1" type="ORF">PCOR1329_LOCUS26445</name>
</gene>
<name>A0ABN9S4K4_9DINO</name>
<sequence length="169" mass="17934">APAGPRRAPGLLQAPGARAPALGSAAMRPPGGAASRLRHWTLLAAGGALAGHLRVRAMGKTVDEGTLTHRWTMLSGPVGLGPSASFEVTLRTDRPSPNSYVMFLSEFQWRYLISSGGQWSPRGWTPYPPCTWRASLVDAVNTSFPVSAGGSGRYFLGVLHRGGWARSRA</sequence>
<protein>
    <submittedName>
        <fullName evidence="1">Uncharacterized protein</fullName>
    </submittedName>
</protein>
<organism evidence="1 2">
    <name type="scientific">Prorocentrum cordatum</name>
    <dbReference type="NCBI Taxonomy" id="2364126"/>
    <lineage>
        <taxon>Eukaryota</taxon>
        <taxon>Sar</taxon>
        <taxon>Alveolata</taxon>
        <taxon>Dinophyceae</taxon>
        <taxon>Prorocentrales</taxon>
        <taxon>Prorocentraceae</taxon>
        <taxon>Prorocentrum</taxon>
    </lineage>
</organism>